<sequence length="113" mass="12892">MPHLELTTEQIIELVKQLPPEDKRSVMNALLLERFVTDAETEEWLANEIPQRRISVRQQVIDPETHEWLDAELSEELPSYEWGETGIPQGKPVKYVAGKGLTVEGGKGFVRQP</sequence>
<dbReference type="AlphaFoldDB" id="A0A832H296"/>
<evidence type="ECO:0000313" key="1">
    <source>
        <dbReference type="EMBL" id="HGW94680.1"/>
    </source>
</evidence>
<name>A0A832H296_9CYAN</name>
<gene>
    <name evidence="1" type="ORF">ENR47_10425</name>
</gene>
<accession>A0A832H296</accession>
<comment type="caution">
    <text evidence="1">The sequence shown here is derived from an EMBL/GenBank/DDBJ whole genome shotgun (WGS) entry which is preliminary data.</text>
</comment>
<protein>
    <submittedName>
        <fullName evidence="1">Uncharacterized protein</fullName>
    </submittedName>
</protein>
<reference evidence="1" key="1">
    <citation type="journal article" date="2020" name="mSystems">
        <title>Genome- and Community-Level Interaction Insights into Carbon Utilization and Element Cycling Functions of Hydrothermarchaeota in Hydrothermal Sediment.</title>
        <authorList>
            <person name="Zhou Z."/>
            <person name="Liu Y."/>
            <person name="Xu W."/>
            <person name="Pan J."/>
            <person name="Luo Z.H."/>
            <person name="Li M."/>
        </authorList>
    </citation>
    <scope>NUCLEOTIDE SEQUENCE [LARGE SCALE GENOMIC DNA]</scope>
    <source>
        <strain evidence="1">SpSt-402</strain>
    </source>
</reference>
<dbReference type="EMBL" id="DSRD01000651">
    <property type="protein sequence ID" value="HGW94680.1"/>
    <property type="molecule type" value="Genomic_DNA"/>
</dbReference>
<organism evidence="1">
    <name type="scientific">Oscillatoriales cyanobacterium SpSt-402</name>
    <dbReference type="NCBI Taxonomy" id="2282168"/>
    <lineage>
        <taxon>Bacteria</taxon>
        <taxon>Bacillati</taxon>
        <taxon>Cyanobacteriota</taxon>
        <taxon>Cyanophyceae</taxon>
        <taxon>Oscillatoriophycideae</taxon>
        <taxon>Oscillatoriales</taxon>
    </lineage>
</organism>
<proteinExistence type="predicted"/>